<dbReference type="GO" id="GO:0016020">
    <property type="term" value="C:membrane"/>
    <property type="evidence" value="ECO:0007669"/>
    <property type="project" value="InterPro"/>
</dbReference>
<dbReference type="GO" id="GO:0046983">
    <property type="term" value="F:protein dimerization activity"/>
    <property type="evidence" value="ECO:0007669"/>
    <property type="project" value="InterPro"/>
</dbReference>
<feature type="transmembrane region" description="Helical" evidence="9">
    <location>
        <begin position="128"/>
        <end position="152"/>
    </location>
</feature>
<evidence type="ECO:0000313" key="13">
    <source>
        <dbReference type="Proteomes" id="UP000285744"/>
    </source>
</evidence>
<dbReference type="Pfam" id="PF02518">
    <property type="entry name" value="HATPase_c"/>
    <property type="match status" value="1"/>
</dbReference>
<name>A0A420EVJ1_9ACTN</name>
<keyword evidence="3" id="KW-0597">Phosphoprotein</keyword>
<evidence type="ECO:0000256" key="4">
    <source>
        <dbReference type="ARBA" id="ARBA00022679"/>
    </source>
</evidence>
<dbReference type="PANTHER" id="PTHR24421:SF10">
    <property type="entry name" value="NITRATE_NITRITE SENSOR PROTEIN NARQ"/>
    <property type="match status" value="1"/>
</dbReference>
<dbReference type="GO" id="GO:0005524">
    <property type="term" value="F:ATP binding"/>
    <property type="evidence" value="ECO:0007669"/>
    <property type="project" value="UniProtKB-KW"/>
</dbReference>
<dbReference type="Gene3D" id="3.30.565.10">
    <property type="entry name" value="Histidine kinase-like ATPase, C-terminal domain"/>
    <property type="match status" value="1"/>
</dbReference>
<evidence type="ECO:0000256" key="9">
    <source>
        <dbReference type="SAM" id="Phobius"/>
    </source>
</evidence>
<dbReference type="GO" id="GO:0000155">
    <property type="term" value="F:phosphorelay sensor kinase activity"/>
    <property type="evidence" value="ECO:0007669"/>
    <property type="project" value="InterPro"/>
</dbReference>
<accession>A0A420EVJ1</accession>
<dbReference type="AlphaFoldDB" id="A0A420EVJ1"/>
<evidence type="ECO:0000313" key="12">
    <source>
        <dbReference type="EMBL" id="RKF24755.1"/>
    </source>
</evidence>
<dbReference type="InterPro" id="IPR003594">
    <property type="entry name" value="HATPase_dom"/>
</dbReference>
<keyword evidence="9" id="KW-0472">Membrane</keyword>
<proteinExistence type="predicted"/>
<keyword evidence="6 12" id="KW-0418">Kinase</keyword>
<evidence type="ECO:0000259" key="11">
    <source>
        <dbReference type="Pfam" id="PF07730"/>
    </source>
</evidence>
<evidence type="ECO:0000256" key="8">
    <source>
        <dbReference type="ARBA" id="ARBA00023012"/>
    </source>
</evidence>
<keyword evidence="8" id="KW-0902">Two-component regulatory system</keyword>
<comment type="caution">
    <text evidence="12">The sequence shown here is derived from an EMBL/GenBank/DDBJ whole genome shotgun (WGS) entry which is preliminary data.</text>
</comment>
<keyword evidence="5" id="KW-0547">Nucleotide-binding</keyword>
<evidence type="ECO:0000256" key="5">
    <source>
        <dbReference type="ARBA" id="ARBA00022741"/>
    </source>
</evidence>
<dbReference type="RefSeq" id="WP_120330902.1">
    <property type="nucleotide sequence ID" value="NZ_RAQQ01000020.1"/>
</dbReference>
<dbReference type="EMBL" id="RAQQ01000020">
    <property type="protein sequence ID" value="RKF24755.1"/>
    <property type="molecule type" value="Genomic_DNA"/>
</dbReference>
<evidence type="ECO:0000256" key="2">
    <source>
        <dbReference type="ARBA" id="ARBA00012438"/>
    </source>
</evidence>
<evidence type="ECO:0000256" key="1">
    <source>
        <dbReference type="ARBA" id="ARBA00000085"/>
    </source>
</evidence>
<dbReference type="InterPro" id="IPR011712">
    <property type="entry name" value="Sig_transdc_His_kin_sub3_dim/P"/>
</dbReference>
<evidence type="ECO:0000259" key="10">
    <source>
        <dbReference type="Pfam" id="PF02518"/>
    </source>
</evidence>
<dbReference type="Proteomes" id="UP000285744">
    <property type="component" value="Unassembled WGS sequence"/>
</dbReference>
<keyword evidence="4" id="KW-0808">Transferase</keyword>
<dbReference type="Pfam" id="PF07730">
    <property type="entry name" value="HisKA_3"/>
    <property type="match status" value="1"/>
</dbReference>
<comment type="catalytic activity">
    <reaction evidence="1">
        <text>ATP + protein L-histidine = ADP + protein N-phospho-L-histidine.</text>
        <dbReference type="EC" id="2.7.13.3"/>
    </reaction>
</comment>
<feature type="domain" description="Signal transduction histidine kinase subgroup 3 dimerisation and phosphoacceptor" evidence="11">
    <location>
        <begin position="190"/>
        <end position="254"/>
    </location>
</feature>
<dbReference type="EC" id="2.7.13.3" evidence="2"/>
<dbReference type="SUPFAM" id="SSF55874">
    <property type="entry name" value="ATPase domain of HSP90 chaperone/DNA topoisomerase II/histidine kinase"/>
    <property type="match status" value="1"/>
</dbReference>
<evidence type="ECO:0000256" key="3">
    <source>
        <dbReference type="ARBA" id="ARBA00022553"/>
    </source>
</evidence>
<feature type="transmembrane region" description="Helical" evidence="9">
    <location>
        <begin position="91"/>
        <end position="116"/>
    </location>
</feature>
<keyword evidence="7" id="KW-0067">ATP-binding</keyword>
<dbReference type="InterPro" id="IPR050482">
    <property type="entry name" value="Sensor_HK_TwoCompSys"/>
</dbReference>
<dbReference type="OrthoDB" id="4198152at2"/>
<keyword evidence="9" id="KW-0812">Transmembrane</keyword>
<protein>
    <recommendedName>
        <fullName evidence="2">histidine kinase</fullName>
        <ecNumber evidence="2">2.7.13.3</ecNumber>
    </recommendedName>
</protein>
<evidence type="ECO:0000256" key="6">
    <source>
        <dbReference type="ARBA" id="ARBA00022777"/>
    </source>
</evidence>
<feature type="transmembrane region" description="Helical" evidence="9">
    <location>
        <begin position="12"/>
        <end position="39"/>
    </location>
</feature>
<sequence>MTHPARVGVGVAAGVLTAAGGLAFLLAAAVAGAASALVAPARRRIGALIPRYATTLVRLERRRLGELLGASELPPVRTAGWRDVAYLAARLLPGALGALAFGLLGIGAVLAWILVSATVRGDLSLAEILLQVVIGAVLLLLNVQAIASVGALDVRIARRLLDRDARAALEDRVRELASTRAGVIAAVDAERRRIERDLHDGLQQRLVALGMLLGRARRSRDAERTYALVTQAHEDLQRAVEELREVAWRVYPSALEESDLGEVLGMVAQRSTVPVRIRCDLPVRPDRQIETVLYFVACEALTNAAKHAAATLVTIDIGVREGTVRMRVRDDGAGGADPSGPGLSGLARRVAALDGRLRVESPAGGPTTVLTELPCG</sequence>
<dbReference type="PANTHER" id="PTHR24421">
    <property type="entry name" value="NITRATE/NITRITE SENSOR PROTEIN NARX-RELATED"/>
    <property type="match status" value="1"/>
</dbReference>
<evidence type="ECO:0000256" key="7">
    <source>
        <dbReference type="ARBA" id="ARBA00022840"/>
    </source>
</evidence>
<dbReference type="InterPro" id="IPR036890">
    <property type="entry name" value="HATPase_C_sf"/>
</dbReference>
<dbReference type="CDD" id="cd16917">
    <property type="entry name" value="HATPase_UhpB-NarQ-NarX-like"/>
    <property type="match status" value="1"/>
</dbReference>
<organism evidence="12 13">
    <name type="scientific">Micromonospora globbae</name>
    <dbReference type="NCBI Taxonomy" id="1894969"/>
    <lineage>
        <taxon>Bacteria</taxon>
        <taxon>Bacillati</taxon>
        <taxon>Actinomycetota</taxon>
        <taxon>Actinomycetes</taxon>
        <taxon>Micromonosporales</taxon>
        <taxon>Micromonosporaceae</taxon>
        <taxon>Micromonospora</taxon>
    </lineage>
</organism>
<dbReference type="Gene3D" id="1.20.5.1930">
    <property type="match status" value="1"/>
</dbReference>
<feature type="domain" description="Histidine kinase/HSP90-like ATPase" evidence="10">
    <location>
        <begin position="292"/>
        <end position="374"/>
    </location>
</feature>
<keyword evidence="9" id="KW-1133">Transmembrane helix</keyword>
<gene>
    <name evidence="12" type="ORF">D7I43_24455</name>
</gene>
<reference evidence="12 13" key="1">
    <citation type="journal article" date="2018" name="Int. J. Syst. Evol. Microbiol.">
        <title>Micromonospora globbae sp. nov., an endophytic actinomycete isolated from roots of Globba winitii C. H. Wright.</title>
        <authorList>
            <person name="Kuncharoen N."/>
            <person name="Pittayakhajonwut P."/>
            <person name="Tanasupawat S."/>
        </authorList>
    </citation>
    <scope>NUCLEOTIDE SEQUENCE [LARGE SCALE GENOMIC DNA]</scope>
    <source>
        <strain evidence="12 13">WPS1-2</strain>
    </source>
</reference>